<sequence>MGMAGGLFVRRSVARWFGMLAAGAIVASFMVFATAAPASAAGENTILTLINRDRAAVGLGPLKFNAAINAVALAWAKTMAANDSMVHNPDYSSQIPTGWTRAGENIARGFPTPEAVHDAWMHSTGHRANILGDYTDVGIAFITVDGTTWAVEDFAKYGTTSAPATPKPKKPPAPSSPARPSTQDWSLTQQGSPSSTPEKSPAESDPARAARIPHEIDLSLLPDEEPTSVPPSTPDAAENRSTRPGQDTDANPSGEPRNSLSLVAAMWHSGPGLGGVVLGGAGLAGLVLAAGAVTGARLRRRWRRG</sequence>
<keyword evidence="2" id="KW-1133">Transmembrane helix</keyword>
<keyword evidence="2" id="KW-0812">Transmembrane</keyword>
<dbReference type="PANTHER" id="PTHR31157">
    <property type="entry name" value="SCP DOMAIN-CONTAINING PROTEIN"/>
    <property type="match status" value="1"/>
</dbReference>
<dbReference type="AlphaFoldDB" id="A0A4R8V6G1"/>
<keyword evidence="2" id="KW-0472">Membrane</keyword>
<feature type="compositionally biased region" description="Polar residues" evidence="1">
    <location>
        <begin position="242"/>
        <end position="258"/>
    </location>
</feature>
<dbReference type="OrthoDB" id="68195at2"/>
<dbReference type="SUPFAM" id="SSF55797">
    <property type="entry name" value="PR-1-like"/>
    <property type="match status" value="1"/>
</dbReference>
<name>A0A4R8V6G1_9MICO</name>
<reference evidence="4 5" key="1">
    <citation type="submission" date="2019-03" db="EMBL/GenBank/DDBJ databases">
        <title>Genomics of glacier-inhabiting Cryobacterium strains.</title>
        <authorList>
            <person name="Liu Q."/>
            <person name="Xin Y.-H."/>
        </authorList>
    </citation>
    <scope>NUCLEOTIDE SEQUENCE [LARGE SCALE GENOMIC DNA]</scope>
    <source>
        <strain evidence="4 5">CGMCC 1.10440</strain>
    </source>
</reference>
<feature type="compositionally biased region" description="Polar residues" evidence="1">
    <location>
        <begin position="183"/>
        <end position="198"/>
    </location>
</feature>
<feature type="domain" description="SCP" evidence="3">
    <location>
        <begin position="47"/>
        <end position="147"/>
    </location>
</feature>
<dbReference type="Gene3D" id="3.40.33.10">
    <property type="entry name" value="CAP"/>
    <property type="match status" value="1"/>
</dbReference>
<evidence type="ECO:0000259" key="3">
    <source>
        <dbReference type="Pfam" id="PF00188"/>
    </source>
</evidence>
<feature type="transmembrane region" description="Helical" evidence="2">
    <location>
        <begin position="273"/>
        <end position="296"/>
    </location>
</feature>
<feature type="region of interest" description="Disordered" evidence="1">
    <location>
        <begin position="159"/>
        <end position="258"/>
    </location>
</feature>
<accession>A0A4R8V6G1</accession>
<dbReference type="Pfam" id="PF00188">
    <property type="entry name" value="CAP"/>
    <property type="match status" value="1"/>
</dbReference>
<feature type="compositionally biased region" description="Basic and acidic residues" evidence="1">
    <location>
        <begin position="200"/>
        <end position="217"/>
    </location>
</feature>
<dbReference type="CDD" id="cd05379">
    <property type="entry name" value="CAP_bacterial"/>
    <property type="match status" value="1"/>
</dbReference>
<dbReference type="InterPro" id="IPR035940">
    <property type="entry name" value="CAP_sf"/>
</dbReference>
<keyword evidence="5" id="KW-1185">Reference proteome</keyword>
<dbReference type="PANTHER" id="PTHR31157:SF1">
    <property type="entry name" value="SCP DOMAIN-CONTAINING PROTEIN"/>
    <property type="match status" value="1"/>
</dbReference>
<comment type="caution">
    <text evidence="4">The sequence shown here is derived from an EMBL/GenBank/DDBJ whole genome shotgun (WGS) entry which is preliminary data.</text>
</comment>
<organism evidence="4 5">
    <name type="scientific">Terrimesophilobacter mesophilus</name>
    <dbReference type="NCBI Taxonomy" id="433647"/>
    <lineage>
        <taxon>Bacteria</taxon>
        <taxon>Bacillati</taxon>
        <taxon>Actinomycetota</taxon>
        <taxon>Actinomycetes</taxon>
        <taxon>Micrococcales</taxon>
        <taxon>Microbacteriaceae</taxon>
        <taxon>Terrimesophilobacter</taxon>
    </lineage>
</organism>
<dbReference type="InterPro" id="IPR014044">
    <property type="entry name" value="CAP_dom"/>
</dbReference>
<evidence type="ECO:0000313" key="5">
    <source>
        <dbReference type="Proteomes" id="UP000298488"/>
    </source>
</evidence>
<proteinExistence type="predicted"/>
<dbReference type="EMBL" id="SOFI01000003">
    <property type="protein sequence ID" value="TFB78671.1"/>
    <property type="molecule type" value="Genomic_DNA"/>
</dbReference>
<protein>
    <submittedName>
        <fullName evidence="4">CAP domain-containing protein</fullName>
    </submittedName>
</protein>
<evidence type="ECO:0000256" key="1">
    <source>
        <dbReference type="SAM" id="MobiDB-lite"/>
    </source>
</evidence>
<dbReference type="Proteomes" id="UP000298488">
    <property type="component" value="Unassembled WGS sequence"/>
</dbReference>
<evidence type="ECO:0000313" key="4">
    <source>
        <dbReference type="EMBL" id="TFB78671.1"/>
    </source>
</evidence>
<gene>
    <name evidence="4" type="ORF">E3N84_00380</name>
</gene>
<evidence type="ECO:0000256" key="2">
    <source>
        <dbReference type="SAM" id="Phobius"/>
    </source>
</evidence>